<dbReference type="Pfam" id="PF05327">
    <property type="entry name" value="RRN3"/>
    <property type="match status" value="1"/>
</dbReference>
<dbReference type="GO" id="GO:0001042">
    <property type="term" value="F:RNA polymerase I core binding"/>
    <property type="evidence" value="ECO:0007669"/>
    <property type="project" value="TreeGrafter"/>
</dbReference>
<proteinExistence type="inferred from homology"/>
<dbReference type="OMA" id="VCSPAIV"/>
<evidence type="ECO:0000313" key="3">
    <source>
        <dbReference type="EMBL" id="SSX29718.1"/>
    </source>
</evidence>
<name>A0A336MUU1_CULSO</name>
<dbReference type="PANTHER" id="PTHR12790:SF0">
    <property type="entry name" value="RNA POLYMERASE I-SPECIFIC TRANSCRIPTION INITIATION FACTOR RRN3-RELATED"/>
    <property type="match status" value="1"/>
</dbReference>
<organism evidence="3">
    <name type="scientific">Culicoides sonorensis</name>
    <name type="common">Biting midge</name>
    <dbReference type="NCBI Taxonomy" id="179676"/>
    <lineage>
        <taxon>Eukaryota</taxon>
        <taxon>Metazoa</taxon>
        <taxon>Ecdysozoa</taxon>
        <taxon>Arthropoda</taxon>
        <taxon>Hexapoda</taxon>
        <taxon>Insecta</taxon>
        <taxon>Pterygota</taxon>
        <taxon>Neoptera</taxon>
        <taxon>Endopterygota</taxon>
        <taxon>Diptera</taxon>
        <taxon>Nematocera</taxon>
        <taxon>Chironomoidea</taxon>
        <taxon>Ceratopogonidae</taxon>
        <taxon>Ceratopogoninae</taxon>
        <taxon>Culicoides</taxon>
        <taxon>Monoculicoides</taxon>
    </lineage>
</organism>
<evidence type="ECO:0000256" key="1">
    <source>
        <dbReference type="ARBA" id="ARBA00010098"/>
    </source>
</evidence>
<feature type="compositionally biased region" description="Basic and acidic residues" evidence="2">
    <location>
        <begin position="551"/>
        <end position="560"/>
    </location>
</feature>
<reference evidence="3" key="1">
    <citation type="submission" date="2018-07" db="EMBL/GenBank/DDBJ databases">
        <authorList>
            <person name="Quirk P.G."/>
            <person name="Krulwich T.A."/>
        </authorList>
    </citation>
    <scope>NUCLEOTIDE SEQUENCE</scope>
</reference>
<comment type="similarity">
    <text evidence="1">Belongs to the RRN3 family.</text>
</comment>
<protein>
    <submittedName>
        <fullName evidence="3">CSON001623 protein</fullName>
    </submittedName>
</protein>
<dbReference type="GO" id="GO:0005634">
    <property type="term" value="C:nucleus"/>
    <property type="evidence" value="ECO:0007669"/>
    <property type="project" value="TreeGrafter"/>
</dbReference>
<dbReference type="InterPro" id="IPR007991">
    <property type="entry name" value="RNA_pol_I_trans_ini_fac_RRN3"/>
</dbReference>
<gene>
    <name evidence="3" type="primary">CSON001623</name>
</gene>
<dbReference type="PANTHER" id="PTHR12790">
    <property type="entry name" value="TRANSCRIPTION INITIATION FACTOR IA RRN3"/>
    <property type="match status" value="1"/>
</dbReference>
<feature type="region of interest" description="Disordered" evidence="2">
    <location>
        <begin position="1"/>
        <end position="21"/>
    </location>
</feature>
<sequence>MSIISSKSSSLPTPSTSSGLTHSRDAVKDLILRCRTPIERDVVVVLDRLEKDGNVRLYERFLHMIQEEDFNDSQLIVMLEQSIKCVPRLQQHFRGFVEVMTGIDWTKRPPDVIKHYQTFIMDLLIAHQRYTNLVVSRLISYFIPKEDQRDQWKHGIPESNLKIRLQMVHKFIQQLLNVIPMMFQTLFQQISQWFPFYKKPSHVFGGYIYNLLLITEYRPIYQEDILSLIVSKLLELDVSISRHEIEDSEITEDDEQFEELDVKPIDILTANLPEDEMRYPLAESLDVGLNLLFDYVKREIDSFEGDVTKLNKFYNMFSKIFEFELLPTHNSHHVQFIIFYLCSFEPAFVEKFMNILWVHVRDFNLAPALRQAAIGYLCSFLARSRYVPQPLLRSTLSDMCTWVHQYIDRSDCVNNNSIKAHTVFYAVCQAIFYVIAFRSRDLTSDRRGLIFLQSLQLQAIVTSQLNPLRVCLPAIATTFAGVMRAHQLAYCHTILERNARRKLATVYSNGAQAPDECLETFFPFDPYLLKKSGKRMNDLYIQYQAEDFHDSSHDSQHLNHSETSPRGVKREITTNTEEDDFISPYIQSKRIKAQDEHELL</sequence>
<dbReference type="GO" id="GO:0001181">
    <property type="term" value="F:RNA polymerase I general transcription initiation factor activity"/>
    <property type="evidence" value="ECO:0007669"/>
    <property type="project" value="InterPro"/>
</dbReference>
<dbReference type="VEuPathDB" id="VectorBase:CSON001623"/>
<dbReference type="EMBL" id="UFQT01001257">
    <property type="protein sequence ID" value="SSX29718.1"/>
    <property type="molecule type" value="Genomic_DNA"/>
</dbReference>
<accession>A0A336MUU1</accession>
<dbReference type="AlphaFoldDB" id="A0A336MUU1"/>
<evidence type="ECO:0000256" key="2">
    <source>
        <dbReference type="SAM" id="MobiDB-lite"/>
    </source>
</evidence>
<dbReference type="GO" id="GO:0006361">
    <property type="term" value="P:transcription initiation at RNA polymerase I promoter"/>
    <property type="evidence" value="ECO:0007669"/>
    <property type="project" value="InterPro"/>
</dbReference>
<feature type="region of interest" description="Disordered" evidence="2">
    <location>
        <begin position="551"/>
        <end position="574"/>
    </location>
</feature>